<gene>
    <name evidence="2" type="ORF">C2845_PM07G23480</name>
</gene>
<accession>A0A3L6SRH6</accession>
<evidence type="ECO:0000313" key="3">
    <source>
        <dbReference type="Proteomes" id="UP000275267"/>
    </source>
</evidence>
<organism evidence="2 3">
    <name type="scientific">Panicum miliaceum</name>
    <name type="common">Proso millet</name>
    <name type="synonym">Broomcorn millet</name>
    <dbReference type="NCBI Taxonomy" id="4540"/>
    <lineage>
        <taxon>Eukaryota</taxon>
        <taxon>Viridiplantae</taxon>
        <taxon>Streptophyta</taxon>
        <taxon>Embryophyta</taxon>
        <taxon>Tracheophyta</taxon>
        <taxon>Spermatophyta</taxon>
        <taxon>Magnoliopsida</taxon>
        <taxon>Liliopsida</taxon>
        <taxon>Poales</taxon>
        <taxon>Poaceae</taxon>
        <taxon>PACMAD clade</taxon>
        <taxon>Panicoideae</taxon>
        <taxon>Panicodae</taxon>
        <taxon>Paniceae</taxon>
        <taxon>Panicinae</taxon>
        <taxon>Panicum</taxon>
        <taxon>Panicum sect. Panicum</taxon>
    </lineage>
</organism>
<feature type="region of interest" description="Disordered" evidence="1">
    <location>
        <begin position="15"/>
        <end position="50"/>
    </location>
</feature>
<dbReference type="AlphaFoldDB" id="A0A3L6SRH6"/>
<proteinExistence type="predicted"/>
<dbReference type="Proteomes" id="UP000275267">
    <property type="component" value="Unassembled WGS sequence"/>
</dbReference>
<protein>
    <submittedName>
        <fullName evidence="2">Uncharacterized protein</fullName>
    </submittedName>
</protein>
<dbReference type="EMBL" id="PQIB02000004">
    <property type="protein sequence ID" value="RLN25208.1"/>
    <property type="molecule type" value="Genomic_DNA"/>
</dbReference>
<feature type="compositionally biased region" description="Low complexity" evidence="1">
    <location>
        <begin position="20"/>
        <end position="50"/>
    </location>
</feature>
<comment type="caution">
    <text evidence="2">The sequence shown here is derived from an EMBL/GenBank/DDBJ whole genome shotgun (WGS) entry which is preliminary data.</text>
</comment>
<evidence type="ECO:0000313" key="2">
    <source>
        <dbReference type="EMBL" id="RLN25208.1"/>
    </source>
</evidence>
<reference evidence="3" key="1">
    <citation type="journal article" date="2019" name="Nat. Commun.">
        <title>The genome of broomcorn millet.</title>
        <authorList>
            <person name="Zou C."/>
            <person name="Miki D."/>
            <person name="Li D."/>
            <person name="Tang Q."/>
            <person name="Xiao L."/>
            <person name="Rajput S."/>
            <person name="Deng P."/>
            <person name="Jia W."/>
            <person name="Huang R."/>
            <person name="Zhang M."/>
            <person name="Sun Y."/>
            <person name="Hu J."/>
            <person name="Fu X."/>
            <person name="Schnable P.S."/>
            <person name="Li F."/>
            <person name="Zhang H."/>
            <person name="Feng B."/>
            <person name="Zhu X."/>
            <person name="Liu R."/>
            <person name="Schnable J.C."/>
            <person name="Zhu J.-K."/>
            <person name="Zhang H."/>
        </authorList>
    </citation>
    <scope>NUCLEOTIDE SEQUENCE [LARGE SCALE GENOMIC DNA]</scope>
</reference>
<evidence type="ECO:0000256" key="1">
    <source>
        <dbReference type="SAM" id="MobiDB-lite"/>
    </source>
</evidence>
<name>A0A3L6SRH6_PANMI</name>
<sequence length="147" mass="15388">MEVLEVLDASLTTEDAGRQAAGSSASLGTATATAGSTAKTRTAPSTRTRTARTAALTACCPTSWSRRASKRPSEETERCRYRCSLQKVIQWGISTIATTAPAQWLPASCSTAVTGDIFQEHEVKLKPKIAAAHGASGDYQPATTGIS</sequence>
<keyword evidence="3" id="KW-1185">Reference proteome</keyword>